<name>A0A9N9KFG1_9GLOM</name>
<gene>
    <name evidence="1" type="ORF">RFULGI_LOCUS19832</name>
</gene>
<feature type="non-terminal residue" evidence="1">
    <location>
        <position position="1"/>
    </location>
</feature>
<dbReference type="AlphaFoldDB" id="A0A9N9KFG1"/>
<dbReference type="EMBL" id="CAJVPZ010103508">
    <property type="protein sequence ID" value="CAG8823275.1"/>
    <property type="molecule type" value="Genomic_DNA"/>
</dbReference>
<dbReference type="OrthoDB" id="10268014at2759"/>
<evidence type="ECO:0000313" key="2">
    <source>
        <dbReference type="Proteomes" id="UP000789396"/>
    </source>
</evidence>
<comment type="caution">
    <text evidence="1">The sequence shown here is derived from an EMBL/GenBank/DDBJ whole genome shotgun (WGS) entry which is preliminary data.</text>
</comment>
<reference evidence="1" key="1">
    <citation type="submission" date="2021-06" db="EMBL/GenBank/DDBJ databases">
        <authorList>
            <person name="Kallberg Y."/>
            <person name="Tangrot J."/>
            <person name="Rosling A."/>
        </authorList>
    </citation>
    <scope>NUCLEOTIDE SEQUENCE</scope>
    <source>
        <strain evidence="1">IN212</strain>
    </source>
</reference>
<sequence>DGIYTITNSEELKQFLDANHHYQKFIVQSFVESALWSKELCPGKFYHIGTMPNCHNQTFVIDLRIMVTTDETGFHPMTIVSRRA</sequence>
<proteinExistence type="predicted"/>
<organism evidence="1 2">
    <name type="scientific">Racocetra fulgida</name>
    <dbReference type="NCBI Taxonomy" id="60492"/>
    <lineage>
        <taxon>Eukaryota</taxon>
        <taxon>Fungi</taxon>
        <taxon>Fungi incertae sedis</taxon>
        <taxon>Mucoromycota</taxon>
        <taxon>Glomeromycotina</taxon>
        <taxon>Glomeromycetes</taxon>
        <taxon>Diversisporales</taxon>
        <taxon>Gigasporaceae</taxon>
        <taxon>Racocetra</taxon>
    </lineage>
</organism>
<feature type="non-terminal residue" evidence="1">
    <location>
        <position position="84"/>
    </location>
</feature>
<dbReference type="Proteomes" id="UP000789396">
    <property type="component" value="Unassembled WGS sequence"/>
</dbReference>
<evidence type="ECO:0000313" key="1">
    <source>
        <dbReference type="EMBL" id="CAG8823275.1"/>
    </source>
</evidence>
<protein>
    <submittedName>
        <fullName evidence="1">503_t:CDS:1</fullName>
    </submittedName>
</protein>
<keyword evidence="2" id="KW-1185">Reference proteome</keyword>
<accession>A0A9N9KFG1</accession>